<dbReference type="PANTHER" id="PTHR11439:SF450">
    <property type="entry name" value="REVERSE TRANSCRIPTASE TY1_COPIA-TYPE DOMAIN-CONTAINING PROTEIN"/>
    <property type="match status" value="1"/>
</dbReference>
<protein>
    <submittedName>
        <fullName evidence="2">Retrovirus-related Pol polyprotein from transposon RE1</fullName>
    </submittedName>
</protein>
<dbReference type="PANTHER" id="PTHR11439">
    <property type="entry name" value="GAG-POL-RELATED RETROTRANSPOSON"/>
    <property type="match status" value="1"/>
</dbReference>
<organism evidence="2 3">
    <name type="scientific">Glycine soja</name>
    <name type="common">Wild soybean</name>
    <dbReference type="NCBI Taxonomy" id="3848"/>
    <lineage>
        <taxon>Eukaryota</taxon>
        <taxon>Viridiplantae</taxon>
        <taxon>Streptophyta</taxon>
        <taxon>Embryophyta</taxon>
        <taxon>Tracheophyta</taxon>
        <taxon>Spermatophyta</taxon>
        <taxon>Magnoliopsida</taxon>
        <taxon>eudicotyledons</taxon>
        <taxon>Gunneridae</taxon>
        <taxon>Pentapetalae</taxon>
        <taxon>rosids</taxon>
        <taxon>fabids</taxon>
        <taxon>Fabales</taxon>
        <taxon>Fabaceae</taxon>
        <taxon>Papilionoideae</taxon>
        <taxon>50 kb inversion clade</taxon>
        <taxon>NPAAA clade</taxon>
        <taxon>indigoferoid/millettioid clade</taxon>
        <taxon>Phaseoleae</taxon>
        <taxon>Glycine</taxon>
        <taxon>Glycine subgen. Soja</taxon>
    </lineage>
</organism>
<keyword evidence="3" id="KW-1185">Reference proteome</keyword>
<dbReference type="CDD" id="cd09272">
    <property type="entry name" value="RNase_HI_RT_Ty1"/>
    <property type="match status" value="1"/>
</dbReference>
<feature type="compositionally biased region" description="Polar residues" evidence="1">
    <location>
        <begin position="39"/>
        <end position="55"/>
    </location>
</feature>
<accession>A0A445LK11</accession>
<dbReference type="Proteomes" id="UP000289340">
    <property type="component" value="Chromosome 2"/>
</dbReference>
<feature type="region of interest" description="Disordered" evidence="1">
    <location>
        <begin position="39"/>
        <end position="77"/>
    </location>
</feature>
<evidence type="ECO:0000256" key="1">
    <source>
        <dbReference type="SAM" id="MobiDB-lite"/>
    </source>
</evidence>
<sequence>MTPTTSTTTNELKELMEFNNNFQFPIKLTVSHIHNPTNFPHFTQASTPPTINSPDGTPHHPTLPFPEPVHVSSSSQSLAVESLSRSSMSTISQHPMVTCGKVGIFKPKKLFSLSKHPILPIKEPTSVSKVLQYHQWKQAMLEEFTALMNNDWGGDTNDKKSTGAYIVYLGPNAISWSSKKQSIVARSSTEAKYHTIGLTTFELLWLQQLLLKLGIKLTKQPTIFLDNIGATYLCANPFFHSRMKHLAIDYHFVRDIVVKGEVKVSHVPSSHQLANLLTKPLSQPRHEFLITKIGVVDSSSILQGHISHKCKHRI</sequence>
<evidence type="ECO:0000313" key="3">
    <source>
        <dbReference type="Proteomes" id="UP000289340"/>
    </source>
</evidence>
<proteinExistence type="predicted"/>
<comment type="caution">
    <text evidence="2">The sequence shown here is derived from an EMBL/GenBank/DDBJ whole genome shotgun (WGS) entry which is preliminary data.</text>
</comment>
<dbReference type="EMBL" id="QZWG01000002">
    <property type="protein sequence ID" value="RZC23515.1"/>
    <property type="molecule type" value="Genomic_DNA"/>
</dbReference>
<evidence type="ECO:0000313" key="2">
    <source>
        <dbReference type="EMBL" id="RZC23515.1"/>
    </source>
</evidence>
<name>A0A445LK11_GLYSO</name>
<dbReference type="AlphaFoldDB" id="A0A445LK11"/>
<gene>
    <name evidence="2" type="ORF">D0Y65_003038</name>
</gene>
<reference evidence="2 3" key="1">
    <citation type="submission" date="2018-09" db="EMBL/GenBank/DDBJ databases">
        <title>A high-quality reference genome of wild soybean provides a powerful tool to mine soybean genomes.</title>
        <authorList>
            <person name="Xie M."/>
            <person name="Chung C.Y.L."/>
            <person name="Li M.-W."/>
            <person name="Wong F.-L."/>
            <person name="Chan T.-F."/>
            <person name="Lam H.-M."/>
        </authorList>
    </citation>
    <scope>NUCLEOTIDE SEQUENCE [LARGE SCALE GENOMIC DNA]</scope>
    <source>
        <strain evidence="3">cv. W05</strain>
        <tissue evidence="2">Hypocotyl of etiolated seedlings</tissue>
    </source>
</reference>